<feature type="compositionally biased region" description="Polar residues" evidence="1">
    <location>
        <begin position="284"/>
        <end position="296"/>
    </location>
</feature>
<name>A0AAI8YYE2_9PEZI</name>
<feature type="compositionally biased region" description="Basic residues" evidence="1">
    <location>
        <begin position="405"/>
        <end position="415"/>
    </location>
</feature>
<evidence type="ECO:0000313" key="2">
    <source>
        <dbReference type="EMBL" id="CAK4003747.1"/>
    </source>
</evidence>
<feature type="compositionally biased region" description="Polar residues" evidence="1">
    <location>
        <begin position="138"/>
        <end position="151"/>
    </location>
</feature>
<proteinExistence type="predicted"/>
<dbReference type="EMBL" id="CAVMBE010000022">
    <property type="protein sequence ID" value="CAK4003747.1"/>
    <property type="molecule type" value="Genomic_DNA"/>
</dbReference>
<evidence type="ECO:0000256" key="1">
    <source>
        <dbReference type="SAM" id="MobiDB-lite"/>
    </source>
</evidence>
<keyword evidence="3" id="KW-1185">Reference proteome</keyword>
<comment type="caution">
    <text evidence="2">The sequence shown here is derived from an EMBL/GenBank/DDBJ whole genome shotgun (WGS) entry which is preliminary data.</text>
</comment>
<accession>A0AAI8YYE2</accession>
<organism evidence="2 3">
    <name type="scientific">Lecanosticta acicola</name>
    <dbReference type="NCBI Taxonomy" id="111012"/>
    <lineage>
        <taxon>Eukaryota</taxon>
        <taxon>Fungi</taxon>
        <taxon>Dikarya</taxon>
        <taxon>Ascomycota</taxon>
        <taxon>Pezizomycotina</taxon>
        <taxon>Dothideomycetes</taxon>
        <taxon>Dothideomycetidae</taxon>
        <taxon>Mycosphaerellales</taxon>
        <taxon>Mycosphaerellaceae</taxon>
        <taxon>Lecanosticta</taxon>
    </lineage>
</organism>
<reference evidence="2" key="1">
    <citation type="submission" date="2023-11" db="EMBL/GenBank/DDBJ databases">
        <authorList>
            <person name="Alioto T."/>
            <person name="Alioto T."/>
            <person name="Gomez Garrido J."/>
        </authorList>
    </citation>
    <scope>NUCLEOTIDE SEQUENCE</scope>
</reference>
<dbReference type="AlphaFoldDB" id="A0AAI8YYE2"/>
<evidence type="ECO:0000313" key="3">
    <source>
        <dbReference type="Proteomes" id="UP001296104"/>
    </source>
</evidence>
<gene>
    <name evidence="2" type="ORF">LECACI_7A004245</name>
</gene>
<feature type="region of interest" description="Disordered" evidence="1">
    <location>
        <begin position="823"/>
        <end position="913"/>
    </location>
</feature>
<feature type="compositionally biased region" description="Low complexity" evidence="1">
    <location>
        <begin position="260"/>
        <end position="276"/>
    </location>
</feature>
<feature type="region of interest" description="Disordered" evidence="1">
    <location>
        <begin position="123"/>
        <end position="151"/>
    </location>
</feature>
<dbReference type="Proteomes" id="UP001296104">
    <property type="component" value="Unassembled WGS sequence"/>
</dbReference>
<feature type="region of interest" description="Disordered" evidence="1">
    <location>
        <begin position="741"/>
        <end position="774"/>
    </location>
</feature>
<feature type="region of interest" description="Disordered" evidence="1">
    <location>
        <begin position="388"/>
        <end position="431"/>
    </location>
</feature>
<protein>
    <submittedName>
        <fullName evidence="2">Uncharacterized protein</fullName>
    </submittedName>
</protein>
<sequence>MAAYQGPAIGRASLDGGSRLEQLLLPNGACSYRDLNAGVQAPTCGCRRFWLNTSTVIDDERERAWCFCGHHACFHDTTCQVQNGWEAAGNEPNVFPSSHQVNSSGQAGGFVAPTWSELIGENRSTGSRQENLEIAPARSTTGLGIGNVRSQSPSIHSRLWQALNGFARQQDDGPNSGDTSRLPSTAVPSVYNEQRASPPRDIQARPQRSRSMGPPVNIPPININENGMDEYSATEVATPSVHGTPDFRALTAPGAPLGPSPVRRSSPARPRAEAPSQHQDRSHQAQPNEVRISNVSLPRVPTGVSVGPSLSIQEMCNTIEDYGRRINLLETVSFSHMPPEEVQDKFDFLDGRVLDLETFRRDQDKAQENDDTEQRLSQLDARIQDLEGWRDDRETQHSSQESNNRHRKSSSKKRRLLPDDEDAGSIASDGSFDENAAAQTEAVVLATLAANAETGPRIDALESRIAEIENATLPSYARPWHIQVVILPFGRDLPGVWFSASESSRHSLQSATEASEKWPAAQNAFKSSFRSVESSGWTTESIEAWNRQCANGDHTEWLSPKACGPTGAVFQRLASRGLVRDITVHAPDARHIFGAISQAFGDVLPYDEGGFNAATVKKYCGLRERFVPLRKVRKSTRLRFLSPAEMVTPATWTADFLDSVFMKVNDGERRLYLTTPSGYLQAHRPGWSWPSLRDLPTYDADGELQAAEDEGRLIDSCWTYNQRLDQASSLHSSFASHDSAWDTSSEVVGQDDGDKEDLPMLSPSATRHSHMRSASLPSSIVNLVDAEPVQKRRVTSFEHETTFNMEYSPEYIAKRRRISTSPELERRGVNFTPRWSREPPSPNTAEEVGRSSQLARARGTTPFAYATPHSNLDSRGGCGDGDTVANSDDDNRDGNNEMYGEEWQGVQEDQDQDQEVLIDSPEVEEKNKAIIEGLIDQENSDGGDLSLWSLTRL</sequence>
<feature type="compositionally biased region" description="Polar residues" evidence="1">
    <location>
        <begin position="172"/>
        <end position="195"/>
    </location>
</feature>
<feature type="region of interest" description="Disordered" evidence="1">
    <location>
        <begin position="167"/>
        <end position="304"/>
    </location>
</feature>